<evidence type="ECO:0000313" key="2">
    <source>
        <dbReference type="Proteomes" id="UP000018144"/>
    </source>
</evidence>
<protein>
    <submittedName>
        <fullName evidence="1">Uncharacterized protein</fullName>
    </submittedName>
</protein>
<gene>
    <name evidence="1" type="ORF">PCON_12304</name>
</gene>
<name>U4LDR9_PYROM</name>
<organism evidence="1 2">
    <name type="scientific">Pyronema omphalodes (strain CBS 100304)</name>
    <name type="common">Pyronema confluens</name>
    <dbReference type="NCBI Taxonomy" id="1076935"/>
    <lineage>
        <taxon>Eukaryota</taxon>
        <taxon>Fungi</taxon>
        <taxon>Dikarya</taxon>
        <taxon>Ascomycota</taxon>
        <taxon>Pezizomycotina</taxon>
        <taxon>Pezizomycetes</taxon>
        <taxon>Pezizales</taxon>
        <taxon>Pyronemataceae</taxon>
        <taxon>Pyronema</taxon>
    </lineage>
</organism>
<reference evidence="1 2" key="1">
    <citation type="journal article" date="2013" name="PLoS Genet.">
        <title>The genome and development-dependent transcriptomes of Pyronema confluens: a window into fungal evolution.</title>
        <authorList>
            <person name="Traeger S."/>
            <person name="Altegoer F."/>
            <person name="Freitag M."/>
            <person name="Gabaldon T."/>
            <person name="Kempken F."/>
            <person name="Kumar A."/>
            <person name="Marcet-Houben M."/>
            <person name="Poggeler S."/>
            <person name="Stajich J.E."/>
            <person name="Nowrousian M."/>
        </authorList>
    </citation>
    <scope>NUCLEOTIDE SEQUENCE [LARGE SCALE GENOMIC DNA]</scope>
    <source>
        <strain evidence="2">CBS 100304</strain>
        <tissue evidence="1">Vegetative mycelium</tissue>
    </source>
</reference>
<dbReference type="Proteomes" id="UP000018144">
    <property type="component" value="Unassembled WGS sequence"/>
</dbReference>
<sequence>MTITSLAECVTSRLACRARSCRVEFRELIHGSSFLQPLTAVRVSTLLSLTRAWPHPSDSSRATSPNTEPLVVFNHAHCRPRHEAYQKPAMKRE</sequence>
<dbReference type="EMBL" id="HF935723">
    <property type="protein sequence ID" value="CCX12710.1"/>
    <property type="molecule type" value="Genomic_DNA"/>
</dbReference>
<proteinExistence type="predicted"/>
<accession>U4LDR9</accession>
<keyword evidence="2" id="KW-1185">Reference proteome</keyword>
<dbReference type="AlphaFoldDB" id="U4LDR9"/>
<evidence type="ECO:0000313" key="1">
    <source>
        <dbReference type="EMBL" id="CCX12710.1"/>
    </source>
</evidence>